<dbReference type="GO" id="GO:0006313">
    <property type="term" value="P:DNA transposition"/>
    <property type="evidence" value="ECO:0007669"/>
    <property type="project" value="InterPro"/>
</dbReference>
<evidence type="ECO:0000313" key="2">
    <source>
        <dbReference type="EMBL" id="TDU81013.1"/>
    </source>
</evidence>
<dbReference type="SMART" id="SM01321">
    <property type="entry name" value="Y1_Tnp"/>
    <property type="match status" value="1"/>
</dbReference>
<dbReference type="SUPFAM" id="SSF143422">
    <property type="entry name" value="Transposase IS200-like"/>
    <property type="match status" value="1"/>
</dbReference>
<name>A0A4V3FI43_9BACT</name>
<dbReference type="PANTHER" id="PTHR36966:SF1">
    <property type="entry name" value="REP-ASSOCIATED TYROSINE TRANSPOSASE"/>
    <property type="match status" value="1"/>
</dbReference>
<dbReference type="EMBL" id="SOCA01000001">
    <property type="protein sequence ID" value="TDU81013.1"/>
    <property type="molecule type" value="Genomic_DNA"/>
</dbReference>
<gene>
    <name evidence="2" type="ORF">EI77_00315</name>
</gene>
<dbReference type="PANTHER" id="PTHR36966">
    <property type="entry name" value="REP-ASSOCIATED TYROSINE TRANSPOSASE"/>
    <property type="match status" value="1"/>
</dbReference>
<dbReference type="NCBIfam" id="NF047646">
    <property type="entry name" value="REP_Tyr_transpos"/>
    <property type="match status" value="1"/>
</dbReference>
<organism evidence="2 3">
    <name type="scientific">Prosthecobacter fusiformis</name>
    <dbReference type="NCBI Taxonomy" id="48464"/>
    <lineage>
        <taxon>Bacteria</taxon>
        <taxon>Pseudomonadati</taxon>
        <taxon>Verrucomicrobiota</taxon>
        <taxon>Verrucomicrobiia</taxon>
        <taxon>Verrucomicrobiales</taxon>
        <taxon>Verrucomicrobiaceae</taxon>
        <taxon>Prosthecobacter</taxon>
    </lineage>
</organism>
<evidence type="ECO:0000259" key="1">
    <source>
        <dbReference type="SMART" id="SM01321"/>
    </source>
</evidence>
<feature type="domain" description="Transposase IS200-like" evidence="1">
    <location>
        <begin position="36"/>
        <end position="151"/>
    </location>
</feature>
<reference evidence="2 3" key="1">
    <citation type="submission" date="2019-03" db="EMBL/GenBank/DDBJ databases">
        <title>Genomic Encyclopedia of Archaeal and Bacterial Type Strains, Phase II (KMG-II): from individual species to whole genera.</title>
        <authorList>
            <person name="Goeker M."/>
        </authorList>
    </citation>
    <scope>NUCLEOTIDE SEQUENCE [LARGE SCALE GENOMIC DNA]</scope>
    <source>
        <strain evidence="2 3">ATCC 25309</strain>
    </source>
</reference>
<dbReference type="InterPro" id="IPR036515">
    <property type="entry name" value="Transposase_17_sf"/>
</dbReference>
<keyword evidence="3" id="KW-1185">Reference proteome</keyword>
<dbReference type="Gene3D" id="3.30.70.1290">
    <property type="entry name" value="Transposase IS200-like"/>
    <property type="match status" value="1"/>
</dbReference>
<sequence>MYAWRKWTVEMRDQVLAFRQRQQRPWHGPPHFTGQQTNQYIITGTCYEHAPVIGQSLDRLSEFAIVLQQTFSDHGAFINAWCLLPNHYHVLCITDDLRGLASALGRLHGRVSRQWNLQDGAIGRQCWHRVSDRAMRSEAHLWATVNYIHHNPVKHGYVSQWTDWPWSSAHDYLENVGRKEAVRLWRAYPLGDYGTGWDDS</sequence>
<protein>
    <submittedName>
        <fullName evidence="2">Putative transposase</fullName>
    </submittedName>
</protein>
<accession>A0A4V3FI43</accession>
<dbReference type="InterPro" id="IPR052715">
    <property type="entry name" value="RAYT_transposase"/>
</dbReference>
<dbReference type="GO" id="GO:0004803">
    <property type="term" value="F:transposase activity"/>
    <property type="evidence" value="ECO:0007669"/>
    <property type="project" value="InterPro"/>
</dbReference>
<dbReference type="InterPro" id="IPR002686">
    <property type="entry name" value="Transposase_17"/>
</dbReference>
<dbReference type="GO" id="GO:0043565">
    <property type="term" value="F:sequence-specific DNA binding"/>
    <property type="evidence" value="ECO:0007669"/>
    <property type="project" value="TreeGrafter"/>
</dbReference>
<dbReference type="RefSeq" id="WP_425606503.1">
    <property type="nucleotide sequence ID" value="NZ_SOCA01000001.1"/>
</dbReference>
<comment type="caution">
    <text evidence="2">The sequence shown here is derived from an EMBL/GenBank/DDBJ whole genome shotgun (WGS) entry which is preliminary data.</text>
</comment>
<dbReference type="Proteomes" id="UP000295662">
    <property type="component" value="Unassembled WGS sequence"/>
</dbReference>
<dbReference type="AlphaFoldDB" id="A0A4V3FI43"/>
<proteinExistence type="predicted"/>
<evidence type="ECO:0000313" key="3">
    <source>
        <dbReference type="Proteomes" id="UP000295662"/>
    </source>
</evidence>